<evidence type="ECO:0000313" key="3">
    <source>
        <dbReference type="EMBL" id="KAG2628300.1"/>
    </source>
</evidence>
<keyword evidence="4" id="KW-1185">Reference proteome</keyword>
<gene>
    <name evidence="3" type="ORF">PVAP13_3KG378200</name>
</gene>
<reference evidence="3" key="1">
    <citation type="submission" date="2020-05" db="EMBL/GenBank/DDBJ databases">
        <title>WGS assembly of Panicum virgatum.</title>
        <authorList>
            <person name="Lovell J.T."/>
            <person name="Jenkins J."/>
            <person name="Shu S."/>
            <person name="Juenger T.E."/>
            <person name="Schmutz J."/>
        </authorList>
    </citation>
    <scope>NUCLEOTIDE SEQUENCE</scope>
    <source>
        <strain evidence="3">AP13</strain>
    </source>
</reference>
<dbReference type="AlphaFoldDB" id="A0A8T0UZR6"/>
<comment type="caution">
    <text evidence="3">The sequence shown here is derived from an EMBL/GenBank/DDBJ whole genome shotgun (WGS) entry which is preliminary data.</text>
</comment>
<keyword evidence="2" id="KW-1133">Transmembrane helix</keyword>
<keyword evidence="2" id="KW-0812">Transmembrane</keyword>
<keyword evidence="2" id="KW-0472">Membrane</keyword>
<feature type="region of interest" description="Disordered" evidence="1">
    <location>
        <begin position="1"/>
        <end position="63"/>
    </location>
</feature>
<feature type="compositionally biased region" description="Basic and acidic residues" evidence="1">
    <location>
        <begin position="37"/>
        <end position="58"/>
    </location>
</feature>
<dbReference type="Proteomes" id="UP000823388">
    <property type="component" value="Chromosome 3K"/>
</dbReference>
<feature type="transmembrane region" description="Helical" evidence="2">
    <location>
        <begin position="107"/>
        <end position="124"/>
    </location>
</feature>
<name>A0A8T0UZR6_PANVG</name>
<accession>A0A8T0UZR6</accession>
<evidence type="ECO:0000256" key="1">
    <source>
        <dbReference type="SAM" id="MobiDB-lite"/>
    </source>
</evidence>
<dbReference type="EMBL" id="CM029041">
    <property type="protein sequence ID" value="KAG2628300.1"/>
    <property type="molecule type" value="Genomic_DNA"/>
</dbReference>
<evidence type="ECO:0000313" key="4">
    <source>
        <dbReference type="Proteomes" id="UP000823388"/>
    </source>
</evidence>
<evidence type="ECO:0000256" key="2">
    <source>
        <dbReference type="SAM" id="Phobius"/>
    </source>
</evidence>
<sequence>MEINGSQDRAPFSDLTNCTNGGAEGESRLQIANNSTEQRKRERERTRYATMSQEEKNARNLRKREVRQKKERCCMHLVFAVLHKYITCNLDVSIFQDCYKLVGSFNTSYHLLMYIYFGFVLVWSS</sequence>
<proteinExistence type="predicted"/>
<protein>
    <submittedName>
        <fullName evidence="3">Uncharacterized protein</fullName>
    </submittedName>
</protein>
<organism evidence="3 4">
    <name type="scientific">Panicum virgatum</name>
    <name type="common">Blackwell switchgrass</name>
    <dbReference type="NCBI Taxonomy" id="38727"/>
    <lineage>
        <taxon>Eukaryota</taxon>
        <taxon>Viridiplantae</taxon>
        <taxon>Streptophyta</taxon>
        <taxon>Embryophyta</taxon>
        <taxon>Tracheophyta</taxon>
        <taxon>Spermatophyta</taxon>
        <taxon>Magnoliopsida</taxon>
        <taxon>Liliopsida</taxon>
        <taxon>Poales</taxon>
        <taxon>Poaceae</taxon>
        <taxon>PACMAD clade</taxon>
        <taxon>Panicoideae</taxon>
        <taxon>Panicodae</taxon>
        <taxon>Paniceae</taxon>
        <taxon>Panicinae</taxon>
        <taxon>Panicum</taxon>
        <taxon>Panicum sect. Hiantes</taxon>
    </lineage>
</organism>